<proteinExistence type="inferred from homology"/>
<dbReference type="PANTHER" id="PTHR31809:SF0">
    <property type="entry name" value="BUD13 HOMOLOG"/>
    <property type="match status" value="1"/>
</dbReference>
<gene>
    <name evidence="4" type="ORF">LANO_0F08108G</name>
</gene>
<organism evidence="4 5">
    <name type="scientific">Lachancea nothofagi CBS 11611</name>
    <dbReference type="NCBI Taxonomy" id="1266666"/>
    <lineage>
        <taxon>Eukaryota</taxon>
        <taxon>Fungi</taxon>
        <taxon>Dikarya</taxon>
        <taxon>Ascomycota</taxon>
        <taxon>Saccharomycotina</taxon>
        <taxon>Saccharomycetes</taxon>
        <taxon>Saccharomycetales</taxon>
        <taxon>Saccharomycetaceae</taxon>
        <taxon>Lachancea</taxon>
    </lineage>
</organism>
<keyword evidence="5" id="KW-1185">Reference proteome</keyword>
<feature type="region of interest" description="Disordered" evidence="3">
    <location>
        <begin position="85"/>
        <end position="107"/>
    </location>
</feature>
<evidence type="ECO:0000256" key="1">
    <source>
        <dbReference type="ARBA" id="ARBA00011069"/>
    </source>
</evidence>
<evidence type="ECO:0000256" key="2">
    <source>
        <dbReference type="ARBA" id="ARBA00020644"/>
    </source>
</evidence>
<comment type="similarity">
    <text evidence="1">Belongs to the CWC26 family.</text>
</comment>
<dbReference type="Proteomes" id="UP000189911">
    <property type="component" value="Chromosome F"/>
</dbReference>
<feature type="compositionally biased region" description="Polar residues" evidence="3">
    <location>
        <begin position="1"/>
        <end position="15"/>
    </location>
</feature>
<name>A0A1G4K9B7_9SACH</name>
<dbReference type="GO" id="GO:0070274">
    <property type="term" value="C:RES complex"/>
    <property type="evidence" value="ECO:0007669"/>
    <property type="project" value="TreeGrafter"/>
</dbReference>
<dbReference type="Pfam" id="PF09736">
    <property type="entry name" value="Bud13"/>
    <property type="match status" value="1"/>
</dbReference>
<dbReference type="PANTHER" id="PTHR31809">
    <property type="entry name" value="BUD13 HOMOLOG"/>
    <property type="match status" value="1"/>
</dbReference>
<dbReference type="InterPro" id="IPR051112">
    <property type="entry name" value="CWC26_splicing_factor"/>
</dbReference>
<dbReference type="AlphaFoldDB" id="A0A1G4K9B7"/>
<dbReference type="EMBL" id="LT598452">
    <property type="protein sequence ID" value="SCV00689.1"/>
    <property type="molecule type" value="Genomic_DNA"/>
</dbReference>
<dbReference type="GO" id="GO:0005684">
    <property type="term" value="C:U2-type spliceosomal complex"/>
    <property type="evidence" value="ECO:0007669"/>
    <property type="project" value="TreeGrafter"/>
</dbReference>
<reference evidence="5" key="1">
    <citation type="submission" date="2016-03" db="EMBL/GenBank/DDBJ databases">
        <authorList>
            <person name="Devillers Hugo."/>
        </authorList>
    </citation>
    <scope>NUCLEOTIDE SEQUENCE [LARGE SCALE GENOMIC DNA]</scope>
</reference>
<sequence length="275" mass="31091">MSLNDFLSKNYGSSKPSKEKRKKLAVSKTPGLDIVDASAANDILLTRNVEQLANPKAQSDMSNQKQKKKLWKNLSTNELSVWQPVEVSTESSRHTSQSSTPVGLQSAADVRIQMEEQEQNDRAVVAAERGSGQTVYRDNQGRKINNYQEAFASEKENEKLRQSLWQKELQDLNLGEVQKHSALNLGNKKADGGDTEFEDPLNAFKTGTLAADLAPRSTLGRKLYDKISPENRFGIRPGWRWDGVDRSNGFENKWFMKQNEINERKVQSFTLQEDD</sequence>
<protein>
    <recommendedName>
        <fullName evidence="2">Pre-mRNA-splicing factor CWC26</fullName>
    </recommendedName>
</protein>
<evidence type="ECO:0000313" key="5">
    <source>
        <dbReference type="Proteomes" id="UP000189911"/>
    </source>
</evidence>
<accession>A0A1G4K9B7</accession>
<dbReference type="GO" id="GO:0000398">
    <property type="term" value="P:mRNA splicing, via spliceosome"/>
    <property type="evidence" value="ECO:0007669"/>
    <property type="project" value="TreeGrafter"/>
</dbReference>
<feature type="compositionally biased region" description="Low complexity" evidence="3">
    <location>
        <begin position="88"/>
        <end position="100"/>
    </location>
</feature>
<dbReference type="GO" id="GO:0003723">
    <property type="term" value="F:RNA binding"/>
    <property type="evidence" value="ECO:0007669"/>
    <property type="project" value="TreeGrafter"/>
</dbReference>
<dbReference type="OrthoDB" id="6022at2759"/>
<evidence type="ECO:0000256" key="3">
    <source>
        <dbReference type="SAM" id="MobiDB-lite"/>
    </source>
</evidence>
<feature type="region of interest" description="Disordered" evidence="3">
    <location>
        <begin position="1"/>
        <end position="29"/>
    </location>
</feature>
<dbReference type="InterPro" id="IPR018609">
    <property type="entry name" value="Bud13"/>
</dbReference>
<evidence type="ECO:0000313" key="4">
    <source>
        <dbReference type="EMBL" id="SCV00689.1"/>
    </source>
</evidence>